<evidence type="ECO:0000313" key="1">
    <source>
        <dbReference type="EMBL" id="MEN5378888.1"/>
    </source>
</evidence>
<reference evidence="1 2" key="1">
    <citation type="submission" date="2024-04" db="EMBL/GenBank/DDBJ databases">
        <title>WGS of bacteria from Torrens River.</title>
        <authorList>
            <person name="Wyrsch E.R."/>
            <person name="Drigo B."/>
        </authorList>
    </citation>
    <scope>NUCLEOTIDE SEQUENCE [LARGE SCALE GENOMIC DNA]</scope>
    <source>
        <strain evidence="1 2">TWI391</strain>
    </source>
</reference>
<name>A0ABV0BY21_9SPHI</name>
<proteinExistence type="predicted"/>
<accession>A0ABV0BY21</accession>
<organism evidence="1 2">
    <name type="scientific">Sphingobacterium kitahiroshimense</name>
    <dbReference type="NCBI Taxonomy" id="470446"/>
    <lineage>
        <taxon>Bacteria</taxon>
        <taxon>Pseudomonadati</taxon>
        <taxon>Bacteroidota</taxon>
        <taxon>Sphingobacteriia</taxon>
        <taxon>Sphingobacteriales</taxon>
        <taxon>Sphingobacteriaceae</taxon>
        <taxon>Sphingobacterium</taxon>
    </lineage>
</organism>
<dbReference type="Proteomes" id="UP001409291">
    <property type="component" value="Unassembled WGS sequence"/>
</dbReference>
<sequence length="557" mass="60933">MKSKTTNKQMTGMGRVSLFALIALLVVSCKKGDGKAGSGAPGPATITVTANSGGFNDGVARIKAQGKTAGLLAEDDGVLQRDTADWDQDYMIVSELSVENNKSKRPVKDSLTAGINASETDELKVGTKYRLLVYDVDGKYVDERLYTHGSESSTERLVLNGGHTYTFVAYSVNTDVEPPPVTFDGEQTLVKSTISVNGLEDVMYFTKRMVVSGSEENVLDITFKHQFSQITVALDASAATGNITAINSAFSNHMPTAKINLRAASISRSGPMTTSPVNFGSLSSKKVTSEPTIINANTDIGEYRVYAITIGSLTKTNLPPVTNLLINPGYKYNLNLKVVLKPEKDEEIEWGGYPAVRIGGDIWMKHNLGADYTKDPDALPMTEDRFGMYYQWGWNSPALNPVTKIWIKYETTFPGVGGWPWSWPSGSNPCPSNYRLPTPTEYRTLVSNTTHTRAGSWHNDVNWRGTISYGAASVFKSKNNPDVKVTFPIGGVFDRSAGYNGIGSSAFYLTAIANPYYSEYRQYYAQALNIRSTGNRDVLEYGVWYSYAAPVRCVGIQ</sequence>
<keyword evidence="2" id="KW-1185">Reference proteome</keyword>
<dbReference type="RefSeq" id="WP_346581751.1">
    <property type="nucleotide sequence ID" value="NZ_JBDJNQ010000008.1"/>
</dbReference>
<dbReference type="Pfam" id="PF13149">
    <property type="entry name" value="Mfa_like_1"/>
    <property type="match status" value="1"/>
</dbReference>
<dbReference type="InterPro" id="IPR025049">
    <property type="entry name" value="Mfa-like_1"/>
</dbReference>
<evidence type="ECO:0000313" key="2">
    <source>
        <dbReference type="Proteomes" id="UP001409291"/>
    </source>
</evidence>
<dbReference type="EMBL" id="JBDJNQ010000008">
    <property type="protein sequence ID" value="MEN5378888.1"/>
    <property type="molecule type" value="Genomic_DNA"/>
</dbReference>
<protein>
    <submittedName>
        <fullName evidence="1">Fimbrillin family protein</fullName>
    </submittedName>
</protein>
<dbReference type="PROSITE" id="PS51257">
    <property type="entry name" value="PROKAR_LIPOPROTEIN"/>
    <property type="match status" value="1"/>
</dbReference>
<comment type="caution">
    <text evidence="1">The sequence shown here is derived from an EMBL/GenBank/DDBJ whole genome shotgun (WGS) entry which is preliminary data.</text>
</comment>
<gene>
    <name evidence="1" type="ORF">ABE541_16620</name>
</gene>